<proteinExistence type="predicted"/>
<comment type="caution">
    <text evidence="6">The sequence shown here is derived from an EMBL/GenBank/DDBJ whole genome shotgun (WGS) entry which is preliminary data.</text>
</comment>
<dbReference type="PRINTS" id="PR00032">
    <property type="entry name" value="HTHARAC"/>
</dbReference>
<dbReference type="PANTHER" id="PTHR43280">
    <property type="entry name" value="ARAC-FAMILY TRANSCRIPTIONAL REGULATOR"/>
    <property type="match status" value="1"/>
</dbReference>
<keyword evidence="4" id="KW-1133">Transmembrane helix</keyword>
<evidence type="ECO:0000256" key="1">
    <source>
        <dbReference type="ARBA" id="ARBA00023015"/>
    </source>
</evidence>
<feature type="transmembrane region" description="Helical" evidence="4">
    <location>
        <begin position="180"/>
        <end position="201"/>
    </location>
</feature>
<keyword evidence="2" id="KW-0238">DNA-binding</keyword>
<dbReference type="SUPFAM" id="SSF46689">
    <property type="entry name" value="Homeodomain-like"/>
    <property type="match status" value="1"/>
</dbReference>
<feature type="domain" description="HTH araC/xylS-type" evidence="5">
    <location>
        <begin position="275"/>
        <end position="364"/>
    </location>
</feature>
<dbReference type="PANTHER" id="PTHR43280:SF28">
    <property type="entry name" value="HTH-TYPE TRANSCRIPTIONAL ACTIVATOR RHAS"/>
    <property type="match status" value="1"/>
</dbReference>
<feature type="transmembrane region" description="Helical" evidence="4">
    <location>
        <begin position="135"/>
        <end position="154"/>
    </location>
</feature>
<keyword evidence="1" id="KW-0805">Transcription regulation</keyword>
<dbReference type="InterPro" id="IPR009057">
    <property type="entry name" value="Homeodomain-like_sf"/>
</dbReference>
<evidence type="ECO:0000313" key="7">
    <source>
        <dbReference type="Proteomes" id="UP000618591"/>
    </source>
</evidence>
<reference evidence="7" key="1">
    <citation type="journal article" date="2019" name="Int. J. Syst. Evol. Microbiol.">
        <title>The Global Catalogue of Microorganisms (GCM) 10K type strain sequencing project: providing services to taxonomists for standard genome sequencing and annotation.</title>
        <authorList>
            <consortium name="The Broad Institute Genomics Platform"/>
            <consortium name="The Broad Institute Genome Sequencing Center for Infectious Disease"/>
            <person name="Wu L."/>
            <person name="Ma J."/>
        </authorList>
    </citation>
    <scope>NUCLEOTIDE SEQUENCE [LARGE SCALE GENOMIC DNA]</scope>
    <source>
        <strain evidence="7">CGMCC 1.10106</strain>
    </source>
</reference>
<keyword evidence="7" id="KW-1185">Reference proteome</keyword>
<dbReference type="PROSITE" id="PS01124">
    <property type="entry name" value="HTH_ARAC_FAMILY_2"/>
    <property type="match status" value="1"/>
</dbReference>
<evidence type="ECO:0000256" key="2">
    <source>
        <dbReference type="ARBA" id="ARBA00023125"/>
    </source>
</evidence>
<dbReference type="RefSeq" id="WP_229733255.1">
    <property type="nucleotide sequence ID" value="NZ_BMDW01000023.1"/>
</dbReference>
<dbReference type="Gene3D" id="1.10.10.60">
    <property type="entry name" value="Homeodomain-like"/>
    <property type="match status" value="2"/>
</dbReference>
<keyword evidence="4" id="KW-0812">Transmembrane</keyword>
<dbReference type="InterPro" id="IPR018060">
    <property type="entry name" value="HTH_AraC"/>
</dbReference>
<protein>
    <submittedName>
        <fullName evidence="6">AraC family transcriptional regulator</fullName>
    </submittedName>
</protein>
<evidence type="ECO:0000313" key="6">
    <source>
        <dbReference type="EMBL" id="GGA58438.1"/>
    </source>
</evidence>
<name>A0ABQ1H510_9SPHN</name>
<feature type="transmembrane region" description="Helical" evidence="4">
    <location>
        <begin position="207"/>
        <end position="228"/>
    </location>
</feature>
<evidence type="ECO:0000259" key="5">
    <source>
        <dbReference type="PROSITE" id="PS01124"/>
    </source>
</evidence>
<keyword evidence="4" id="KW-0472">Membrane</keyword>
<dbReference type="Pfam" id="PF12833">
    <property type="entry name" value="HTH_18"/>
    <property type="match status" value="1"/>
</dbReference>
<sequence>MVEGLTFGWRTAILVVAVAQIVAIAIGLLRTAQNRVANRLLAVLLFVLAGIVTPWMIGFAGFYDRWRWLTFVPVSITLAVAPLLYGYVHALVTGAEPPRMRWHLAPATAQLLFLAASFCLPLETKDAWSDRISPGYDRIVGAGTILGLLAYGLADRRMLRAYRTALAGQRSDDHRFAGRWLGRAIAATLVLLPVWAGYTVWDGVAPLGYTGLMGLYVAIAAFALYLAVEGWRHAALPFPTLDTLSVADPPPEPTRDWRAQGEAWAATVRAAGWQSDDALTIAGLARLLGTNTGYLSRALNEGLGMNFSTFVNRLRCESVAAALRDGAKGDLLDLALEAGFSSKASFNRAFRDAFGVAPSAYRRQHGAKAE</sequence>
<feature type="transmembrane region" description="Helical" evidence="4">
    <location>
        <begin position="12"/>
        <end position="29"/>
    </location>
</feature>
<dbReference type="EMBL" id="BMDW01000023">
    <property type="protein sequence ID" value="GGA58438.1"/>
    <property type="molecule type" value="Genomic_DNA"/>
</dbReference>
<dbReference type="Proteomes" id="UP000618591">
    <property type="component" value="Unassembled WGS sequence"/>
</dbReference>
<organism evidence="6 7">
    <name type="scientific">Sphingomonas psychrolutea</name>
    <dbReference type="NCBI Taxonomy" id="1259676"/>
    <lineage>
        <taxon>Bacteria</taxon>
        <taxon>Pseudomonadati</taxon>
        <taxon>Pseudomonadota</taxon>
        <taxon>Alphaproteobacteria</taxon>
        <taxon>Sphingomonadales</taxon>
        <taxon>Sphingomonadaceae</taxon>
        <taxon>Sphingomonas</taxon>
    </lineage>
</organism>
<gene>
    <name evidence="6" type="ORF">GCM10011395_30920</name>
</gene>
<feature type="transmembrane region" description="Helical" evidence="4">
    <location>
        <begin position="68"/>
        <end position="92"/>
    </location>
</feature>
<keyword evidence="3" id="KW-0804">Transcription</keyword>
<feature type="transmembrane region" description="Helical" evidence="4">
    <location>
        <begin position="104"/>
        <end position="123"/>
    </location>
</feature>
<accession>A0ABQ1H510</accession>
<feature type="transmembrane region" description="Helical" evidence="4">
    <location>
        <begin position="41"/>
        <end position="62"/>
    </location>
</feature>
<dbReference type="InterPro" id="IPR020449">
    <property type="entry name" value="Tscrpt_reg_AraC-type_HTH"/>
</dbReference>
<evidence type="ECO:0000256" key="3">
    <source>
        <dbReference type="ARBA" id="ARBA00023163"/>
    </source>
</evidence>
<evidence type="ECO:0000256" key="4">
    <source>
        <dbReference type="SAM" id="Phobius"/>
    </source>
</evidence>
<dbReference type="SMART" id="SM00342">
    <property type="entry name" value="HTH_ARAC"/>
    <property type="match status" value="1"/>
</dbReference>